<evidence type="ECO:0000313" key="8">
    <source>
        <dbReference type="Proteomes" id="UP000440224"/>
    </source>
</evidence>
<evidence type="ECO:0000256" key="4">
    <source>
        <dbReference type="ARBA" id="ARBA00022840"/>
    </source>
</evidence>
<evidence type="ECO:0000313" key="7">
    <source>
        <dbReference type="EMBL" id="MRG94067.1"/>
    </source>
</evidence>
<reference evidence="7 8" key="1">
    <citation type="submission" date="2019-10" db="EMBL/GenBank/DDBJ databases">
        <title>A soil myxobacterium in the family Polyangiaceae.</title>
        <authorList>
            <person name="Li Y."/>
            <person name="Wang J."/>
        </authorList>
    </citation>
    <scope>NUCLEOTIDE SEQUENCE [LARGE SCALE GENOMIC DNA]</scope>
    <source>
        <strain evidence="7 8">DSM 14734</strain>
    </source>
</reference>
<dbReference type="GO" id="GO:0005524">
    <property type="term" value="F:ATP binding"/>
    <property type="evidence" value="ECO:0007669"/>
    <property type="project" value="UniProtKB-UniRule"/>
</dbReference>
<dbReference type="PROSITE" id="PS00107">
    <property type="entry name" value="PROTEIN_KINASE_ATP"/>
    <property type="match status" value="1"/>
</dbReference>
<dbReference type="Proteomes" id="UP000440224">
    <property type="component" value="Unassembled WGS sequence"/>
</dbReference>
<keyword evidence="3 7" id="KW-0418">Kinase</keyword>
<dbReference type="SUPFAM" id="SSF56112">
    <property type="entry name" value="Protein kinase-like (PK-like)"/>
    <property type="match status" value="1"/>
</dbReference>
<dbReference type="GO" id="GO:0004674">
    <property type="term" value="F:protein serine/threonine kinase activity"/>
    <property type="evidence" value="ECO:0007669"/>
    <property type="project" value="TreeGrafter"/>
</dbReference>
<dbReference type="Gene3D" id="1.10.510.10">
    <property type="entry name" value="Transferase(Phosphotransferase) domain 1"/>
    <property type="match status" value="1"/>
</dbReference>
<evidence type="ECO:0000256" key="3">
    <source>
        <dbReference type="ARBA" id="ARBA00022777"/>
    </source>
</evidence>
<dbReference type="InterPro" id="IPR008271">
    <property type="entry name" value="Ser/Thr_kinase_AS"/>
</dbReference>
<feature type="binding site" evidence="5">
    <location>
        <position position="39"/>
    </location>
    <ligand>
        <name>ATP</name>
        <dbReference type="ChEBI" id="CHEBI:30616"/>
    </ligand>
</feature>
<evidence type="ECO:0000256" key="1">
    <source>
        <dbReference type="ARBA" id="ARBA00022679"/>
    </source>
</evidence>
<dbReference type="PROSITE" id="PS00108">
    <property type="entry name" value="PROTEIN_KINASE_ST"/>
    <property type="match status" value="1"/>
</dbReference>
<proteinExistence type="predicted"/>
<dbReference type="Gene3D" id="3.30.200.20">
    <property type="entry name" value="Phosphorylase Kinase, domain 1"/>
    <property type="match status" value="1"/>
</dbReference>
<dbReference type="RefSeq" id="WP_153820898.1">
    <property type="nucleotide sequence ID" value="NZ_WJIE01000005.1"/>
</dbReference>
<sequence>MEGETLDGRYKLGEELGRGAHGVVYKATDLEAGAEVAVKLLRGPIQGAPEAAARLLREAQALASLWGTSVLRVHAAGPSPEGGVFVVTELVEGESLEAHLQDLAVFDDRLSSYNLLTLLDPIARALHTAHAQGLLHRDVKPANVFLVSPERGGGVRLLDFGVAPVLGAEALRASDTLRGSACYVAPEAWHDGALDHRADVYAFGALVFRALAGRPPFQGESAADLAEATQRAPRPRLSPLRADLAPEIDAWAERALAADPNQRFPYIPTLWNDLIRVMMNGRGPSADRVRQTFRLPG</sequence>
<dbReference type="CDD" id="cd14014">
    <property type="entry name" value="STKc_PknB_like"/>
    <property type="match status" value="1"/>
</dbReference>
<gene>
    <name evidence="7" type="ORF">GF068_19395</name>
</gene>
<dbReference type="InterPro" id="IPR017441">
    <property type="entry name" value="Protein_kinase_ATP_BS"/>
</dbReference>
<name>A0A6N7PR28_9BACT</name>
<accession>A0A6N7PR28</accession>
<keyword evidence="2 5" id="KW-0547">Nucleotide-binding</keyword>
<evidence type="ECO:0000256" key="2">
    <source>
        <dbReference type="ARBA" id="ARBA00022741"/>
    </source>
</evidence>
<comment type="caution">
    <text evidence="7">The sequence shown here is derived from an EMBL/GenBank/DDBJ whole genome shotgun (WGS) entry which is preliminary data.</text>
</comment>
<dbReference type="PROSITE" id="PS50011">
    <property type="entry name" value="PROTEIN_KINASE_DOM"/>
    <property type="match status" value="1"/>
</dbReference>
<evidence type="ECO:0000256" key="5">
    <source>
        <dbReference type="PROSITE-ProRule" id="PRU10141"/>
    </source>
</evidence>
<dbReference type="Pfam" id="PF00069">
    <property type="entry name" value="Pkinase"/>
    <property type="match status" value="1"/>
</dbReference>
<dbReference type="EMBL" id="WJIE01000005">
    <property type="protein sequence ID" value="MRG94067.1"/>
    <property type="molecule type" value="Genomic_DNA"/>
</dbReference>
<feature type="domain" description="Protein kinase" evidence="6">
    <location>
        <begin position="10"/>
        <end position="275"/>
    </location>
</feature>
<dbReference type="PANTHER" id="PTHR43289">
    <property type="entry name" value="MITOGEN-ACTIVATED PROTEIN KINASE KINASE KINASE 20-RELATED"/>
    <property type="match status" value="1"/>
</dbReference>
<dbReference type="PANTHER" id="PTHR43289:SF6">
    <property type="entry name" value="SERINE_THREONINE-PROTEIN KINASE NEKL-3"/>
    <property type="match status" value="1"/>
</dbReference>
<protein>
    <submittedName>
        <fullName evidence="7">Protein kinase</fullName>
    </submittedName>
</protein>
<dbReference type="SMART" id="SM00220">
    <property type="entry name" value="S_TKc"/>
    <property type="match status" value="1"/>
</dbReference>
<keyword evidence="1" id="KW-0808">Transferase</keyword>
<keyword evidence="4 5" id="KW-0067">ATP-binding</keyword>
<evidence type="ECO:0000259" key="6">
    <source>
        <dbReference type="PROSITE" id="PS50011"/>
    </source>
</evidence>
<keyword evidence="8" id="KW-1185">Reference proteome</keyword>
<dbReference type="InterPro" id="IPR011009">
    <property type="entry name" value="Kinase-like_dom_sf"/>
</dbReference>
<dbReference type="OrthoDB" id="5509558at2"/>
<organism evidence="7 8">
    <name type="scientific">Polyangium spumosum</name>
    <dbReference type="NCBI Taxonomy" id="889282"/>
    <lineage>
        <taxon>Bacteria</taxon>
        <taxon>Pseudomonadati</taxon>
        <taxon>Myxococcota</taxon>
        <taxon>Polyangia</taxon>
        <taxon>Polyangiales</taxon>
        <taxon>Polyangiaceae</taxon>
        <taxon>Polyangium</taxon>
    </lineage>
</organism>
<dbReference type="AlphaFoldDB" id="A0A6N7PR28"/>
<dbReference type="InterPro" id="IPR000719">
    <property type="entry name" value="Prot_kinase_dom"/>
</dbReference>